<dbReference type="InterPro" id="IPR027417">
    <property type="entry name" value="P-loop_NTPase"/>
</dbReference>
<name>A0AAJ5ZD67_AERCA</name>
<keyword evidence="1" id="KW-0547">Nucleotide-binding</keyword>
<proteinExistence type="predicted"/>
<protein>
    <submittedName>
        <fullName evidence="1">ATP-binding protein</fullName>
    </submittedName>
</protein>
<accession>A0AAJ5ZD67</accession>
<evidence type="ECO:0000313" key="2">
    <source>
        <dbReference type="Proteomes" id="UP001218423"/>
    </source>
</evidence>
<organism evidence="1 2">
    <name type="scientific">Aeromonas caviae</name>
    <name type="common">Aeromonas punctata</name>
    <dbReference type="NCBI Taxonomy" id="648"/>
    <lineage>
        <taxon>Bacteria</taxon>
        <taxon>Pseudomonadati</taxon>
        <taxon>Pseudomonadota</taxon>
        <taxon>Gammaproteobacteria</taxon>
        <taxon>Aeromonadales</taxon>
        <taxon>Aeromonadaceae</taxon>
        <taxon>Aeromonas</taxon>
    </lineage>
</organism>
<dbReference type="Proteomes" id="UP001218423">
    <property type="component" value="Plasmid pAC1520"/>
</dbReference>
<keyword evidence="1" id="KW-0614">Plasmid</keyword>
<evidence type="ECO:0000313" key="1">
    <source>
        <dbReference type="EMBL" id="WFG00257.1"/>
    </source>
</evidence>
<keyword evidence="1" id="KW-0067">ATP-binding</keyword>
<dbReference type="Gene3D" id="3.40.50.300">
    <property type="entry name" value="P-loop containing nucleotide triphosphate hydrolases"/>
    <property type="match status" value="1"/>
</dbReference>
<dbReference type="AlphaFoldDB" id="A0AAJ5ZD67"/>
<dbReference type="GO" id="GO:0005524">
    <property type="term" value="F:ATP binding"/>
    <property type="evidence" value="ECO:0007669"/>
    <property type="project" value="UniProtKB-KW"/>
</dbReference>
<geneLocation type="plasmid" evidence="1 2">
    <name>pAC1520</name>
</geneLocation>
<sequence>MKYMDRLYNSLRTCFGKNTFDFIDLESPVTDTTFKTKKNSFVTIVRIDGFYKITGVEEFEAAVQAVSSLLKATFKRPGNTVQWVFDYDKKFTEEHAKNNFEPVISTCRRLGVDMDDIYEEQVKIIKEWCTYESLHLALWTHRSAVDEKVASQEDDFIKGQHAKHADVLVDAPSPFYMETLLNVHEAFVASFVGAMQDAFYRLDVLEVHDAAHEIRRQIEPDACSHNWRPILWGDKILPRSSHDQKKAISTGNVMLPRLDKQISKLPHDMLRSDVFRIGETYYTSLSVDIFPSKITDFQAFISRVQTAGIRIRVSFTLNNGIGWDVTLNSLLNTFLGFAHSDNKYFKEALAADHTRDESGNKTEVSLQIVMVIKNEDESRLRKDISSVIKFYQLSGEGDLVGELIDPSELHLTSAIGTCSKNAAVCGYPTHYDAAYMLPLMRSASFWPQGGIAFRNKAGKAWYWQPGSGQQESQIDLIIAQPRQGKSVLSNCIQKAFCLKAGNATLPYCITFDIGKASFGFVDLLRDSLPETQKHLALSHTLVWDKSHSMNPLDIQLGLDRPHPKERQDIITFLMLFVSEPGETKPREGLNDFVSALVDETYRFYADYKSAKEYNPRVDDRVDKAIASDKSLQAWVAETSPTWYEVRDELFKKGLYEEANYAQLQAVPILLDLSTVATSSALLDRSFGDSYISGNLVNYFSTKLNSVIRDYPIFQGTTKVDFANARVIALDLQAGAGDDSHAGVKRTALTVLSARYHATRHLFLKVDEDVKAFSGMYKGYQERRLREIADIEKRITYDEFHFYSRVWQVVFQIERDQRIVGKANMQLCIITHSLSDLSDSIISNSTNKFVLGAVSEKNIEEITTHIGLSKSEEDLLRGNFLHGPKKEGASLLYKFDTKDGKFSQFLRFSVGPIELWGYSTTNQDRIIRQHLYDAIGRKDALRYLAKKFPTGTAMKEIERRMFSRVDEDELFDEDTRRAQVATILARDLLMAYKSEAA</sequence>
<dbReference type="SUPFAM" id="SSF52540">
    <property type="entry name" value="P-loop containing nucleoside triphosphate hydrolases"/>
    <property type="match status" value="1"/>
</dbReference>
<dbReference type="EMBL" id="CP120943">
    <property type="protein sequence ID" value="WFG00257.1"/>
    <property type="molecule type" value="Genomic_DNA"/>
</dbReference>
<dbReference type="RefSeq" id="WP_128343722.1">
    <property type="nucleotide sequence ID" value="NZ_CAWOMG010000181.1"/>
</dbReference>
<reference evidence="1" key="1">
    <citation type="submission" date="2023-03" db="EMBL/GenBank/DDBJ databases">
        <title>Aeromonas caviae strain AC1520.</title>
        <authorList>
            <person name="Xie T."/>
            <person name="Zhang Q."/>
            <person name="Deng J."/>
            <person name="Li X."/>
        </authorList>
    </citation>
    <scope>NUCLEOTIDE SEQUENCE</scope>
    <source>
        <strain evidence="1">AC1520</strain>
        <plasmid evidence="1">pAC1520</plasmid>
    </source>
</reference>
<gene>
    <name evidence="1" type="ORF">P5S46_21075</name>
</gene>